<protein>
    <submittedName>
        <fullName evidence="1">ATPase</fullName>
    </submittedName>
</protein>
<dbReference type="InterPro" id="IPR029016">
    <property type="entry name" value="GAF-like_dom_sf"/>
</dbReference>
<proteinExistence type="predicted"/>
<accession>A0A6B3NNG5</accession>
<dbReference type="SUPFAM" id="SSF55781">
    <property type="entry name" value="GAF domain-like"/>
    <property type="match status" value="1"/>
</dbReference>
<feature type="non-terminal residue" evidence="1">
    <location>
        <position position="120"/>
    </location>
</feature>
<evidence type="ECO:0000313" key="1">
    <source>
        <dbReference type="EMBL" id="NER32455.1"/>
    </source>
</evidence>
<organism evidence="1">
    <name type="scientific">Symploca sp. SIO1C4</name>
    <dbReference type="NCBI Taxonomy" id="2607765"/>
    <lineage>
        <taxon>Bacteria</taxon>
        <taxon>Bacillati</taxon>
        <taxon>Cyanobacteriota</taxon>
        <taxon>Cyanophyceae</taxon>
        <taxon>Coleofasciculales</taxon>
        <taxon>Coleofasciculaceae</taxon>
        <taxon>Symploca</taxon>
    </lineage>
</organism>
<name>A0A6B3NNG5_9CYAN</name>
<dbReference type="AlphaFoldDB" id="A0A6B3NNG5"/>
<sequence>MGLFSPNHSNLNSQHTWQQAQPILEILSSLSYRNGKLDSYLQAIAGEVSCLLELDWSVVTLCRDDQERVMASNLDLGDGPQVHSLHGTLTNTVVQTGQSLCVEDAIRNSNYGKPPPGYRA</sequence>
<dbReference type="EMBL" id="JAAHFQ010001256">
    <property type="protein sequence ID" value="NER32455.1"/>
    <property type="molecule type" value="Genomic_DNA"/>
</dbReference>
<gene>
    <name evidence="1" type="ORF">F6J89_33905</name>
</gene>
<dbReference type="Gene3D" id="3.30.450.40">
    <property type="match status" value="1"/>
</dbReference>
<reference evidence="1" key="1">
    <citation type="submission" date="2019-11" db="EMBL/GenBank/DDBJ databases">
        <title>Genomic insights into an expanded diversity of filamentous marine cyanobacteria reveals the extraordinary biosynthetic potential of Moorea and Okeania.</title>
        <authorList>
            <person name="Ferreira Leao T."/>
            <person name="Wang M."/>
            <person name="Moss N."/>
            <person name="Da Silva R."/>
            <person name="Sanders J."/>
            <person name="Nurk S."/>
            <person name="Gurevich A."/>
            <person name="Humphrey G."/>
            <person name="Reher R."/>
            <person name="Zhu Q."/>
            <person name="Belda-Ferre P."/>
            <person name="Glukhov E."/>
            <person name="Rex R."/>
            <person name="Dorrestein P.C."/>
            <person name="Knight R."/>
            <person name="Pevzner P."/>
            <person name="Gerwick W.H."/>
            <person name="Gerwick L."/>
        </authorList>
    </citation>
    <scope>NUCLEOTIDE SEQUENCE</scope>
    <source>
        <strain evidence="1">SIO1C4</strain>
    </source>
</reference>
<comment type="caution">
    <text evidence="1">The sequence shown here is derived from an EMBL/GenBank/DDBJ whole genome shotgun (WGS) entry which is preliminary data.</text>
</comment>